<gene>
    <name evidence="1" type="ordered locus">Arnit_0322</name>
</gene>
<evidence type="ECO:0008006" key="3">
    <source>
        <dbReference type="Google" id="ProtNLM"/>
    </source>
</evidence>
<evidence type="ECO:0000313" key="2">
    <source>
        <dbReference type="Proteomes" id="UP000000939"/>
    </source>
</evidence>
<dbReference type="RefSeq" id="WP_013134133.1">
    <property type="nucleotide sequence ID" value="NC_014166.1"/>
</dbReference>
<sequence length="46" mass="5079">MSITNIKLTQKVEVFIRLIQNNENIKDACSKAGIKISTASKLNSSK</sequence>
<proteinExistence type="predicted"/>
<accession>D5V526</accession>
<dbReference type="Proteomes" id="UP000000939">
    <property type="component" value="Chromosome"/>
</dbReference>
<keyword evidence="2" id="KW-1185">Reference proteome</keyword>
<protein>
    <recommendedName>
        <fullName evidence="3">Transposase</fullName>
    </recommendedName>
</protein>
<organism evidence="1 2">
    <name type="scientific">Arcobacter nitrofigilis (strain ATCC 33309 / DSM 7299 / CCUG 15893 / LMG 7604 / NCTC 12251 / CI)</name>
    <name type="common">Campylobacter nitrofigilis</name>
    <dbReference type="NCBI Taxonomy" id="572480"/>
    <lineage>
        <taxon>Bacteria</taxon>
        <taxon>Pseudomonadati</taxon>
        <taxon>Campylobacterota</taxon>
        <taxon>Epsilonproteobacteria</taxon>
        <taxon>Campylobacterales</taxon>
        <taxon>Arcobacteraceae</taxon>
        <taxon>Arcobacter</taxon>
    </lineage>
</organism>
<name>D5V526_ARCNC</name>
<evidence type="ECO:0000313" key="1">
    <source>
        <dbReference type="EMBL" id="ADG91988.1"/>
    </source>
</evidence>
<dbReference type="EMBL" id="CP001999">
    <property type="protein sequence ID" value="ADG91988.1"/>
    <property type="molecule type" value="Genomic_DNA"/>
</dbReference>
<dbReference type="HOGENOM" id="CLU_217088_0_0_7"/>
<dbReference type="AlphaFoldDB" id="D5V526"/>
<reference evidence="1 2" key="1">
    <citation type="journal article" date="2010" name="Stand. Genomic Sci.">
        <title>Complete genome sequence of Arcobacter nitrofigilis type strain (CI).</title>
        <authorList>
            <person name="Pati A."/>
            <person name="Gronow S."/>
            <person name="Lapidus A."/>
            <person name="Copeland A."/>
            <person name="Glavina Del Rio T."/>
            <person name="Nolan M."/>
            <person name="Lucas S."/>
            <person name="Tice H."/>
            <person name="Cheng J.F."/>
            <person name="Han C."/>
            <person name="Chertkov O."/>
            <person name="Bruce D."/>
            <person name="Tapia R."/>
            <person name="Goodwin L."/>
            <person name="Pitluck S."/>
            <person name="Liolios K."/>
            <person name="Ivanova N."/>
            <person name="Mavromatis K."/>
            <person name="Chen A."/>
            <person name="Palaniappan K."/>
            <person name="Land M."/>
            <person name="Hauser L."/>
            <person name="Chang Y.J."/>
            <person name="Jeffries C.D."/>
            <person name="Detter J.C."/>
            <person name="Rohde M."/>
            <person name="Goker M."/>
            <person name="Bristow J."/>
            <person name="Eisen J.A."/>
            <person name="Markowitz V."/>
            <person name="Hugenholtz P."/>
            <person name="Klenk H.P."/>
            <person name="Kyrpides N.C."/>
        </authorList>
    </citation>
    <scope>NUCLEOTIDE SEQUENCE [LARGE SCALE GENOMIC DNA]</scope>
    <source>
        <strain evidence="2">ATCC 33309 / DSM 7299 / CCUG 15893 / LMG 7604 / NCTC 12251 / CI</strain>
    </source>
</reference>
<dbReference type="KEGG" id="ant:Arnit_0322"/>